<dbReference type="eggNOG" id="ENOG5033FAZ">
    <property type="taxonomic scope" value="Bacteria"/>
</dbReference>
<evidence type="ECO:0008006" key="3">
    <source>
        <dbReference type="Google" id="ProtNLM"/>
    </source>
</evidence>
<sequence length="144" mass="16791">MELQATKTVDSETFQAFFGDSEKIQITDEMKQYGYFICDQEETKGFFALYPVQHDAYWLRTFIMKQGVTVSLPLTMIQTAEQLTYNYGAHKLFIHSDSDALDQLLHQLSYQQTDEAPEAIDQGTWWMTYPEKSLTANSYTQEKR</sequence>
<dbReference type="AlphaFoldDB" id="N4WHB9"/>
<organism evidence="1 2">
    <name type="scientific">Gracilibacillus halophilus YIM-C55.5</name>
    <dbReference type="NCBI Taxonomy" id="1308866"/>
    <lineage>
        <taxon>Bacteria</taxon>
        <taxon>Bacillati</taxon>
        <taxon>Bacillota</taxon>
        <taxon>Bacilli</taxon>
        <taxon>Bacillales</taxon>
        <taxon>Bacillaceae</taxon>
        <taxon>Gracilibacillus</taxon>
    </lineage>
</organism>
<keyword evidence="2" id="KW-1185">Reference proteome</keyword>
<dbReference type="RefSeq" id="WP_003475036.1">
    <property type="nucleotide sequence ID" value="NZ_APML01000091.1"/>
</dbReference>
<dbReference type="OrthoDB" id="2970403at2"/>
<name>N4WHB9_9BACI</name>
<reference evidence="1 2" key="1">
    <citation type="submission" date="2013-03" db="EMBL/GenBank/DDBJ databases">
        <title>Draft genome sequence of Gracibacillus halophilus YIM-C55.5, a moderately halophilic and thermophilic organism from the Xiaochaidamu salt lake.</title>
        <authorList>
            <person name="Sugumar T."/>
            <person name="Polireddy D.R."/>
            <person name="Antony A."/>
            <person name="Madhava Y.R."/>
            <person name="Sivakumar N."/>
        </authorList>
    </citation>
    <scope>NUCLEOTIDE SEQUENCE [LARGE SCALE GENOMIC DNA]</scope>
    <source>
        <strain evidence="1 2">YIM-C55.5</strain>
    </source>
</reference>
<evidence type="ECO:0000313" key="1">
    <source>
        <dbReference type="EMBL" id="ENH95567.1"/>
    </source>
</evidence>
<comment type="caution">
    <text evidence="1">The sequence shown here is derived from an EMBL/GenBank/DDBJ whole genome shotgun (WGS) entry which is preliminary data.</text>
</comment>
<accession>N4WHB9</accession>
<evidence type="ECO:0000313" key="2">
    <source>
        <dbReference type="Proteomes" id="UP000012283"/>
    </source>
</evidence>
<proteinExistence type="predicted"/>
<dbReference type="PATRIC" id="fig|1308866.3.peg.3102"/>
<protein>
    <recommendedName>
        <fullName evidence="3">N-acetyltransferase domain-containing protein</fullName>
    </recommendedName>
</protein>
<dbReference type="Proteomes" id="UP000012283">
    <property type="component" value="Unassembled WGS sequence"/>
</dbReference>
<dbReference type="EMBL" id="APML01000091">
    <property type="protein sequence ID" value="ENH95567.1"/>
    <property type="molecule type" value="Genomic_DNA"/>
</dbReference>
<gene>
    <name evidence="1" type="ORF">J416_15417</name>
</gene>